<organism evidence="1 2">
    <name type="scientific">Lutibacter flavus</name>
    <dbReference type="NCBI Taxonomy" id="691689"/>
    <lineage>
        <taxon>Bacteria</taxon>
        <taxon>Pseudomonadati</taxon>
        <taxon>Bacteroidota</taxon>
        <taxon>Flavobacteriia</taxon>
        <taxon>Flavobacteriales</taxon>
        <taxon>Flavobacteriaceae</taxon>
        <taxon>Lutibacter</taxon>
    </lineage>
</organism>
<dbReference type="EMBL" id="FZNX01000001">
    <property type="protein sequence ID" value="SNR39536.1"/>
    <property type="molecule type" value="Genomic_DNA"/>
</dbReference>
<keyword evidence="2" id="KW-1185">Reference proteome</keyword>
<dbReference type="OrthoDB" id="995425at2"/>
<dbReference type="PROSITE" id="PS51257">
    <property type="entry name" value="PROKAR_LIPOPROTEIN"/>
    <property type="match status" value="1"/>
</dbReference>
<dbReference type="RefSeq" id="WP_141107270.1">
    <property type="nucleotide sequence ID" value="NZ_FZNX01000001.1"/>
</dbReference>
<evidence type="ECO:0000313" key="2">
    <source>
        <dbReference type="Proteomes" id="UP000198412"/>
    </source>
</evidence>
<sequence length="174" mass="20032">MKKIIYLSLMIIILSCKAEKKEKEFIDSPIFDDSEIVIIDPIIETTPNIIKLDTIDADNFNVLFFKPNESEYNELLKALGENSGINEVDSDFGFYANKVYDSISKTDLKVKIVKERIIKYSTKSGIKYLDRLKNEEGKYGVIFNQPNCEPRIEFGVMTDVGMFQELAEYNKNCK</sequence>
<dbReference type="Proteomes" id="UP000198412">
    <property type="component" value="Unassembled WGS sequence"/>
</dbReference>
<reference evidence="2" key="1">
    <citation type="submission" date="2017-06" db="EMBL/GenBank/DDBJ databases">
        <authorList>
            <person name="Varghese N."/>
            <person name="Submissions S."/>
        </authorList>
    </citation>
    <scope>NUCLEOTIDE SEQUENCE [LARGE SCALE GENOMIC DNA]</scope>
    <source>
        <strain evidence="2">DSM 27993</strain>
    </source>
</reference>
<gene>
    <name evidence="1" type="ORF">SAMN04488111_1209</name>
</gene>
<name>A0A238VZ45_9FLAO</name>
<dbReference type="AlphaFoldDB" id="A0A238VZ45"/>
<evidence type="ECO:0000313" key="1">
    <source>
        <dbReference type="EMBL" id="SNR39536.1"/>
    </source>
</evidence>
<protein>
    <submittedName>
        <fullName evidence="1">Uncharacterized protein</fullName>
    </submittedName>
</protein>
<proteinExistence type="predicted"/>
<accession>A0A238VZ45</accession>